<accession>A0A5M6CES3</accession>
<reference evidence="2 3" key="1">
    <citation type="submission" date="2019-09" db="EMBL/GenBank/DDBJ databases">
        <title>Genome sequence and assembly of Taibaiella sp.</title>
        <authorList>
            <person name="Chhetri G."/>
        </authorList>
    </citation>
    <scope>NUCLEOTIDE SEQUENCE [LARGE SCALE GENOMIC DNA]</scope>
    <source>
        <strain evidence="2 3">KVB11</strain>
    </source>
</reference>
<protein>
    <submittedName>
        <fullName evidence="2">Uncharacterized protein</fullName>
    </submittedName>
</protein>
<dbReference type="Proteomes" id="UP000323632">
    <property type="component" value="Unassembled WGS sequence"/>
</dbReference>
<evidence type="ECO:0000313" key="3">
    <source>
        <dbReference type="Proteomes" id="UP000323632"/>
    </source>
</evidence>
<dbReference type="AlphaFoldDB" id="A0A5M6CES3"/>
<proteinExistence type="predicted"/>
<dbReference type="RefSeq" id="WP_150033905.1">
    <property type="nucleotide sequence ID" value="NZ_VWSH01000004.1"/>
</dbReference>
<evidence type="ECO:0000313" key="2">
    <source>
        <dbReference type="EMBL" id="KAA5532402.1"/>
    </source>
</evidence>
<dbReference type="EMBL" id="VWSH01000004">
    <property type="protein sequence ID" value="KAA5532402.1"/>
    <property type="molecule type" value="Genomic_DNA"/>
</dbReference>
<feature type="chain" id="PRO_5024327831" evidence="1">
    <location>
        <begin position="20"/>
        <end position="396"/>
    </location>
</feature>
<name>A0A5M6CES3_9BACT</name>
<evidence type="ECO:0000256" key="1">
    <source>
        <dbReference type="SAM" id="SignalP"/>
    </source>
</evidence>
<comment type="caution">
    <text evidence="2">The sequence shown here is derived from an EMBL/GenBank/DDBJ whole genome shotgun (WGS) entry which is preliminary data.</text>
</comment>
<sequence length="396" mass="45006">MKTLLSLLLLSATCFTLTAQTPNRYYPSVQHIFNAPEDKMMNKDFDFFNNWIKKGAQYVFSKDLQTSGSSNGDAAFYSLSLVFRKDSVFQFGNSGFELKIRTDSSGIATPAVLIQQQYKILAYLRSFNPDTYNPADLKNKFQLGLMIYNISEEQAMANFLNNFIVADKKHAGTPLQQLKNDLKQKKKINLVFDEAKDEKILQKIATQIYEQSNVYSSQALYDLYIQSATATATLQKFNQFFRSMVATNASEAIDETVAYNLQATFPKKDVSVRIAEKYIAVFNKEDTLTPQKTALSLSLRSVSLTTVRTTGQKYMKINLAFNPDKDDNRMFKIINVLPKNKVPAYLSSFTYPVNSLDSIELRVYEDYLEGDIFIKQNPSGSDIARLPFLSQKFSLN</sequence>
<keyword evidence="3" id="KW-1185">Reference proteome</keyword>
<feature type="signal peptide" evidence="1">
    <location>
        <begin position="1"/>
        <end position="19"/>
    </location>
</feature>
<organism evidence="2 3">
    <name type="scientific">Taibaiella lutea</name>
    <dbReference type="NCBI Taxonomy" id="2608001"/>
    <lineage>
        <taxon>Bacteria</taxon>
        <taxon>Pseudomonadati</taxon>
        <taxon>Bacteroidota</taxon>
        <taxon>Chitinophagia</taxon>
        <taxon>Chitinophagales</taxon>
        <taxon>Chitinophagaceae</taxon>
        <taxon>Taibaiella</taxon>
    </lineage>
</organism>
<gene>
    <name evidence="2" type="ORF">F0919_16560</name>
</gene>
<keyword evidence="1" id="KW-0732">Signal</keyword>